<evidence type="ECO:0000313" key="3">
    <source>
        <dbReference type="Proteomes" id="UP000503640"/>
    </source>
</evidence>
<evidence type="ECO:0000259" key="1">
    <source>
        <dbReference type="Pfam" id="PF05168"/>
    </source>
</evidence>
<proteinExistence type="predicted"/>
<organism evidence="2 3">
    <name type="scientific">Anaeromyxobacter diazotrophicus</name>
    <dbReference type="NCBI Taxonomy" id="2590199"/>
    <lineage>
        <taxon>Bacteria</taxon>
        <taxon>Pseudomonadati</taxon>
        <taxon>Myxococcota</taxon>
        <taxon>Myxococcia</taxon>
        <taxon>Myxococcales</taxon>
        <taxon>Cystobacterineae</taxon>
        <taxon>Anaeromyxobacteraceae</taxon>
        <taxon>Anaeromyxobacter</taxon>
    </lineage>
</organism>
<dbReference type="Pfam" id="PF05168">
    <property type="entry name" value="HEPN"/>
    <property type="match status" value="1"/>
</dbReference>
<dbReference type="SUPFAM" id="SSF81593">
    <property type="entry name" value="Nucleotidyltransferase substrate binding subunit/domain"/>
    <property type="match status" value="1"/>
</dbReference>
<comment type="caution">
    <text evidence="2">The sequence shown here is derived from an EMBL/GenBank/DDBJ whole genome shotgun (WGS) entry which is preliminary data.</text>
</comment>
<evidence type="ECO:0000313" key="2">
    <source>
        <dbReference type="EMBL" id="GEJ57526.1"/>
    </source>
</evidence>
<protein>
    <recommendedName>
        <fullName evidence="1">HEPN domain-containing protein</fullName>
    </recommendedName>
</protein>
<keyword evidence="3" id="KW-1185">Reference proteome</keyword>
<dbReference type="Gene3D" id="1.20.120.330">
    <property type="entry name" value="Nucleotidyltransferases domain 2"/>
    <property type="match status" value="1"/>
</dbReference>
<sequence>MPNPDFVSASTRHLRDARYLHEGSRHDNSAYHSGYVVECALKAVVQRTGINAKSYGHRLQRLQRDGLAFAALAVPGCTRYGPAEADVNTMNHKWSEASRYDRTGDRAPQESALLLQVADRVWTRCVGQMFLDGLIEEPA</sequence>
<gene>
    <name evidence="2" type="ORF">AMYX_22670</name>
</gene>
<name>A0A7I9VM97_9BACT</name>
<feature type="domain" description="HEPN" evidence="1">
    <location>
        <begin position="10"/>
        <end position="64"/>
    </location>
</feature>
<dbReference type="InterPro" id="IPR007842">
    <property type="entry name" value="HEPN_dom"/>
</dbReference>
<reference evidence="3" key="1">
    <citation type="journal article" date="2020" name="Appl. Environ. Microbiol.">
        <title>Diazotrophic Anaeromyxobacter Isolates from Soils.</title>
        <authorList>
            <person name="Masuda Y."/>
            <person name="Yamanaka H."/>
            <person name="Xu Z.X."/>
            <person name="Shiratori Y."/>
            <person name="Aono T."/>
            <person name="Amachi S."/>
            <person name="Senoo K."/>
            <person name="Itoh H."/>
        </authorList>
    </citation>
    <scope>NUCLEOTIDE SEQUENCE [LARGE SCALE GENOMIC DNA]</scope>
    <source>
        <strain evidence="3">R267</strain>
    </source>
</reference>
<accession>A0A7I9VM97</accession>
<dbReference type="AlphaFoldDB" id="A0A7I9VM97"/>
<dbReference type="Proteomes" id="UP000503640">
    <property type="component" value="Unassembled WGS sequence"/>
</dbReference>
<dbReference type="EMBL" id="BJTG01000005">
    <property type="protein sequence ID" value="GEJ57526.1"/>
    <property type="molecule type" value="Genomic_DNA"/>
</dbReference>